<evidence type="ECO:0000256" key="11">
    <source>
        <dbReference type="SAM" id="Phobius"/>
    </source>
</evidence>
<dbReference type="InterPro" id="IPR001128">
    <property type="entry name" value="Cyt_P450"/>
</dbReference>
<comment type="pathway">
    <text evidence="2">Secondary metabolite biosynthesis.</text>
</comment>
<evidence type="ECO:0000256" key="6">
    <source>
        <dbReference type="ARBA" id="ARBA00023002"/>
    </source>
</evidence>
<evidence type="ECO:0000256" key="4">
    <source>
        <dbReference type="ARBA" id="ARBA00022617"/>
    </source>
</evidence>
<dbReference type="GO" id="GO:0005506">
    <property type="term" value="F:iron ion binding"/>
    <property type="evidence" value="ECO:0007669"/>
    <property type="project" value="InterPro"/>
</dbReference>
<organism evidence="13 14">
    <name type="scientific">Schizopora paradoxa</name>
    <dbReference type="NCBI Taxonomy" id="27342"/>
    <lineage>
        <taxon>Eukaryota</taxon>
        <taxon>Fungi</taxon>
        <taxon>Dikarya</taxon>
        <taxon>Basidiomycota</taxon>
        <taxon>Agaricomycotina</taxon>
        <taxon>Agaricomycetes</taxon>
        <taxon>Hymenochaetales</taxon>
        <taxon>Schizoporaceae</taxon>
        <taxon>Schizopora</taxon>
    </lineage>
</organism>
<evidence type="ECO:0000256" key="8">
    <source>
        <dbReference type="ARBA" id="ARBA00023033"/>
    </source>
</evidence>
<keyword evidence="14" id="KW-1185">Reference proteome</keyword>
<dbReference type="PRINTS" id="PR00463">
    <property type="entry name" value="EP450I"/>
</dbReference>
<dbReference type="PANTHER" id="PTHR46300:SF7">
    <property type="entry name" value="P450, PUTATIVE (EUROFUNG)-RELATED"/>
    <property type="match status" value="1"/>
</dbReference>
<keyword evidence="6 10" id="KW-0560">Oxidoreductase</keyword>
<dbReference type="InterPro" id="IPR002401">
    <property type="entry name" value="Cyt_P450_E_grp-I"/>
</dbReference>
<comment type="similarity">
    <text evidence="3 10">Belongs to the cytochrome P450 family.</text>
</comment>
<dbReference type="GO" id="GO:0004497">
    <property type="term" value="F:monooxygenase activity"/>
    <property type="evidence" value="ECO:0007669"/>
    <property type="project" value="UniProtKB-KW"/>
</dbReference>
<dbReference type="GO" id="GO:0020037">
    <property type="term" value="F:heme binding"/>
    <property type="evidence" value="ECO:0007669"/>
    <property type="project" value="InterPro"/>
</dbReference>
<dbReference type="GO" id="GO:0016705">
    <property type="term" value="F:oxidoreductase activity, acting on paired donors, with incorporation or reduction of molecular oxygen"/>
    <property type="evidence" value="ECO:0007669"/>
    <property type="project" value="InterPro"/>
</dbReference>
<dbReference type="AlphaFoldDB" id="A0A0H2R7A1"/>
<evidence type="ECO:0000256" key="5">
    <source>
        <dbReference type="ARBA" id="ARBA00022723"/>
    </source>
</evidence>
<dbReference type="EMBL" id="KQ086224">
    <property type="protein sequence ID" value="KLO06237.1"/>
    <property type="molecule type" value="Genomic_DNA"/>
</dbReference>
<dbReference type="PANTHER" id="PTHR46300">
    <property type="entry name" value="P450, PUTATIVE (EUROFUNG)-RELATED-RELATED"/>
    <property type="match status" value="1"/>
</dbReference>
<proteinExistence type="inferred from homology"/>
<evidence type="ECO:0000313" key="13">
    <source>
        <dbReference type="EMBL" id="KLO07695.1"/>
    </source>
</evidence>
<protein>
    <submittedName>
        <fullName evidence="13">Cytochrome P450</fullName>
    </submittedName>
</protein>
<evidence type="ECO:0000256" key="2">
    <source>
        <dbReference type="ARBA" id="ARBA00005179"/>
    </source>
</evidence>
<dbReference type="STRING" id="27342.A0A0H2R7A1"/>
<dbReference type="OrthoDB" id="1103324at2759"/>
<dbReference type="CDD" id="cd11065">
    <property type="entry name" value="CYP64-like"/>
    <property type="match status" value="1"/>
</dbReference>
<keyword evidence="8 10" id="KW-0503">Monooxygenase</keyword>
<comment type="cofactor">
    <cofactor evidence="1 9">
        <name>heme</name>
        <dbReference type="ChEBI" id="CHEBI:30413"/>
    </cofactor>
</comment>
<dbReference type="EMBL" id="KQ086125">
    <property type="protein sequence ID" value="KLO07695.1"/>
    <property type="molecule type" value="Genomic_DNA"/>
</dbReference>
<evidence type="ECO:0000256" key="7">
    <source>
        <dbReference type="ARBA" id="ARBA00023004"/>
    </source>
</evidence>
<keyword evidence="4 9" id="KW-0349">Heme</keyword>
<dbReference type="Pfam" id="PF00067">
    <property type="entry name" value="p450"/>
    <property type="match status" value="1"/>
</dbReference>
<feature type="transmembrane region" description="Helical" evidence="11">
    <location>
        <begin position="12"/>
        <end position="30"/>
    </location>
</feature>
<dbReference type="Gene3D" id="1.10.630.10">
    <property type="entry name" value="Cytochrome P450"/>
    <property type="match status" value="1"/>
</dbReference>
<evidence type="ECO:0000313" key="12">
    <source>
        <dbReference type="EMBL" id="KLO06237.1"/>
    </source>
</evidence>
<keyword evidence="11" id="KW-1133">Transmembrane helix</keyword>
<dbReference type="InterPro" id="IPR050364">
    <property type="entry name" value="Cytochrome_P450_fung"/>
</dbReference>
<keyword evidence="7 9" id="KW-0408">Iron</keyword>
<dbReference type="Proteomes" id="UP000053477">
    <property type="component" value="Unassembled WGS sequence"/>
</dbReference>
<keyword evidence="11" id="KW-0812">Transmembrane</keyword>
<keyword evidence="5 9" id="KW-0479">Metal-binding</keyword>
<evidence type="ECO:0000256" key="10">
    <source>
        <dbReference type="RuleBase" id="RU000461"/>
    </source>
</evidence>
<gene>
    <name evidence="13" type="ORF">SCHPADRAFT_859861</name>
    <name evidence="12" type="ORF">SCHPADRAFT_883039</name>
</gene>
<evidence type="ECO:0000256" key="3">
    <source>
        <dbReference type="ARBA" id="ARBA00010617"/>
    </source>
</evidence>
<dbReference type="InterPro" id="IPR036396">
    <property type="entry name" value="Cyt_P450_sf"/>
</dbReference>
<dbReference type="SUPFAM" id="SSF48264">
    <property type="entry name" value="Cytochrome P450"/>
    <property type="match status" value="1"/>
</dbReference>
<evidence type="ECO:0000256" key="1">
    <source>
        <dbReference type="ARBA" id="ARBA00001971"/>
    </source>
</evidence>
<dbReference type="InterPro" id="IPR017972">
    <property type="entry name" value="Cyt_P450_CS"/>
</dbReference>
<reference evidence="13 14" key="1">
    <citation type="submission" date="2015-04" db="EMBL/GenBank/DDBJ databases">
        <title>Complete genome sequence of Schizopora paradoxa KUC8140, a cosmopolitan wood degrader in East Asia.</title>
        <authorList>
            <consortium name="DOE Joint Genome Institute"/>
            <person name="Min B."/>
            <person name="Park H."/>
            <person name="Jang Y."/>
            <person name="Kim J.-J."/>
            <person name="Kim K.H."/>
            <person name="Pangilinan J."/>
            <person name="Lipzen A."/>
            <person name="Riley R."/>
            <person name="Grigoriev I.V."/>
            <person name="Spatafora J.W."/>
            <person name="Choi I.-G."/>
        </authorList>
    </citation>
    <scope>NUCLEOTIDE SEQUENCE [LARGE SCALE GENOMIC DNA]</scope>
    <source>
        <strain evidence="13 14">KUC8140</strain>
    </source>
</reference>
<accession>A0A0H2R7A1</accession>
<feature type="binding site" description="axial binding residue" evidence="9">
    <location>
        <position position="446"/>
    </location>
    <ligand>
        <name>heme</name>
        <dbReference type="ChEBI" id="CHEBI:30413"/>
    </ligand>
    <ligandPart>
        <name>Fe</name>
        <dbReference type="ChEBI" id="CHEBI:18248"/>
    </ligandPart>
</feature>
<evidence type="ECO:0000256" key="9">
    <source>
        <dbReference type="PIRSR" id="PIRSR602401-1"/>
    </source>
</evidence>
<dbReference type="PROSITE" id="PS00086">
    <property type="entry name" value="CYTOCHROME_P450"/>
    <property type="match status" value="1"/>
</dbReference>
<sequence length="519" mass="58612">MTMSFRDLTDSKGYAICLAGVVISMLLVRYRKRSVSRLPLPPGPSRLPIIGNLLQMPTSHLWEKATEWRKQYGDVVYVENVGIPTLILNSYEAASELLDKRSAIYSSRPHVVMTNDLQGWTWATTMLPYGETLRKHRTYLHRFFQTSEALNYVELQERETYVMLNGLLDTPDKYEQHVRRLPGAVILRNVYGYEVQGLKDPMVELGYKVLRSSSESLEYLYLDFLPWLKYLPEWFPGIKFPRVGREGREIAENFRSTSVATGKAQYLASGKECMTSILLAENALEDGSFIDEDIIWDASSLAFLGGTDTSVTAIMTFILAMLKNPDKQRRAQEEIDAVIGPDRLPNLSDKDSLPYIQAICTETLRWEVVLPLALPHYLTDEDEYMGYRIPAGSMILANNWAISRDPALYPDPLSFKPERWIPGGTKEGVPNLRSEDFAFGFGRRICPGQNWAEHIIFQAVASILATFTIEKAVEPDGKPIAPNDNFHPSPVRTLGGSQCTISPRSEKAALLIRQAFATL</sequence>
<name>A0A0H2R7A1_9AGAM</name>
<evidence type="ECO:0000313" key="14">
    <source>
        <dbReference type="Proteomes" id="UP000053477"/>
    </source>
</evidence>
<keyword evidence="11" id="KW-0472">Membrane</keyword>